<protein>
    <submittedName>
        <fullName evidence="1">Uncharacterized protein</fullName>
    </submittedName>
</protein>
<name>A0A8X6N260_NEPPI</name>
<sequence>MERPFGAFCWHWRQGPNRKGQSSNGSRRQLWRPSVRLSLNLTRFREGEDRCVIDWDLASVRFSLPSRNDCSTSRLVSERFQSNFVILRPLESIFNETSRRFTIHATPLLPFFFFSPSIRLFS</sequence>
<organism evidence="1 2">
    <name type="scientific">Nephila pilipes</name>
    <name type="common">Giant wood spider</name>
    <name type="synonym">Nephila maculata</name>
    <dbReference type="NCBI Taxonomy" id="299642"/>
    <lineage>
        <taxon>Eukaryota</taxon>
        <taxon>Metazoa</taxon>
        <taxon>Ecdysozoa</taxon>
        <taxon>Arthropoda</taxon>
        <taxon>Chelicerata</taxon>
        <taxon>Arachnida</taxon>
        <taxon>Araneae</taxon>
        <taxon>Araneomorphae</taxon>
        <taxon>Entelegynae</taxon>
        <taxon>Araneoidea</taxon>
        <taxon>Nephilidae</taxon>
        <taxon>Nephila</taxon>
    </lineage>
</organism>
<proteinExistence type="predicted"/>
<dbReference type="Proteomes" id="UP000887013">
    <property type="component" value="Unassembled WGS sequence"/>
</dbReference>
<dbReference type="EMBL" id="BMAW01099391">
    <property type="protein sequence ID" value="GFS89770.1"/>
    <property type="molecule type" value="Genomic_DNA"/>
</dbReference>
<evidence type="ECO:0000313" key="2">
    <source>
        <dbReference type="Proteomes" id="UP000887013"/>
    </source>
</evidence>
<gene>
    <name evidence="1" type="ORF">NPIL_452711</name>
</gene>
<comment type="caution">
    <text evidence="1">The sequence shown here is derived from an EMBL/GenBank/DDBJ whole genome shotgun (WGS) entry which is preliminary data.</text>
</comment>
<evidence type="ECO:0000313" key="1">
    <source>
        <dbReference type="EMBL" id="GFS89770.1"/>
    </source>
</evidence>
<keyword evidence="2" id="KW-1185">Reference proteome</keyword>
<accession>A0A8X6N260</accession>
<reference evidence="1" key="1">
    <citation type="submission" date="2020-08" db="EMBL/GenBank/DDBJ databases">
        <title>Multicomponent nature underlies the extraordinary mechanical properties of spider dragline silk.</title>
        <authorList>
            <person name="Kono N."/>
            <person name="Nakamura H."/>
            <person name="Mori M."/>
            <person name="Yoshida Y."/>
            <person name="Ohtoshi R."/>
            <person name="Malay A.D."/>
            <person name="Moran D.A.P."/>
            <person name="Tomita M."/>
            <person name="Numata K."/>
            <person name="Arakawa K."/>
        </authorList>
    </citation>
    <scope>NUCLEOTIDE SEQUENCE</scope>
</reference>
<dbReference type="AlphaFoldDB" id="A0A8X6N260"/>